<feature type="compositionally biased region" description="Low complexity" evidence="5">
    <location>
        <begin position="844"/>
        <end position="864"/>
    </location>
</feature>
<keyword evidence="2 3" id="KW-0067">ATP-binding</keyword>
<dbReference type="PANTHER" id="PTHR24346:SF110">
    <property type="entry name" value="NON-SPECIFIC SERINE_THREONINE PROTEIN KINASE"/>
    <property type="match status" value="1"/>
</dbReference>
<accession>A0AAV5GUW2</accession>
<evidence type="ECO:0000256" key="2">
    <source>
        <dbReference type="ARBA" id="ARBA00022840"/>
    </source>
</evidence>
<dbReference type="SUPFAM" id="SSF56112">
    <property type="entry name" value="Protein kinase-like (PK-like)"/>
    <property type="match status" value="1"/>
</dbReference>
<dbReference type="Pfam" id="PF12738">
    <property type="entry name" value="PTCB-BRCT"/>
    <property type="match status" value="1"/>
</dbReference>
<feature type="region of interest" description="Disordered" evidence="5">
    <location>
        <begin position="1243"/>
        <end position="1350"/>
    </location>
</feature>
<feature type="compositionally biased region" description="Low complexity" evidence="5">
    <location>
        <begin position="1202"/>
        <end position="1211"/>
    </location>
</feature>
<dbReference type="Pfam" id="PF00069">
    <property type="entry name" value="Pkinase"/>
    <property type="match status" value="1"/>
</dbReference>
<dbReference type="PROSITE" id="PS00107">
    <property type="entry name" value="PROTEIN_KINASE_ATP"/>
    <property type="match status" value="1"/>
</dbReference>
<feature type="compositionally biased region" description="Basic and acidic residues" evidence="5">
    <location>
        <begin position="1309"/>
        <end position="1320"/>
    </location>
</feature>
<feature type="binding site" evidence="3">
    <location>
        <position position="458"/>
    </location>
    <ligand>
        <name>ATP</name>
        <dbReference type="ChEBI" id="CHEBI:30616"/>
    </ligand>
</feature>
<reference evidence="8 9" key="1">
    <citation type="submission" date="2021-12" db="EMBL/GenBank/DDBJ databases">
        <title>High titer production of polyol ester of fatty acids by Rhodotorula paludigena BS15 towards product separation-free biomass refinery.</title>
        <authorList>
            <person name="Mano J."/>
            <person name="Ono H."/>
            <person name="Tanaka T."/>
            <person name="Naito K."/>
            <person name="Sushida H."/>
            <person name="Ike M."/>
            <person name="Tokuyasu K."/>
            <person name="Kitaoka M."/>
        </authorList>
    </citation>
    <scope>NUCLEOTIDE SEQUENCE [LARGE SCALE GENOMIC DNA]</scope>
    <source>
        <strain evidence="8 9">BS15</strain>
    </source>
</reference>
<dbReference type="PROSITE" id="PS50172">
    <property type="entry name" value="BRCT"/>
    <property type="match status" value="1"/>
</dbReference>
<feature type="region of interest" description="Disordered" evidence="5">
    <location>
        <begin position="922"/>
        <end position="943"/>
    </location>
</feature>
<evidence type="ECO:0000256" key="4">
    <source>
        <dbReference type="SAM" id="Coils"/>
    </source>
</evidence>
<feature type="region of interest" description="Disordered" evidence="5">
    <location>
        <begin position="1"/>
        <end position="39"/>
    </location>
</feature>
<keyword evidence="4" id="KW-0175">Coiled coil</keyword>
<evidence type="ECO:0000259" key="7">
    <source>
        <dbReference type="PROSITE" id="PS50172"/>
    </source>
</evidence>
<dbReference type="InterPro" id="IPR036420">
    <property type="entry name" value="BRCT_dom_sf"/>
</dbReference>
<dbReference type="PROSITE" id="PS50011">
    <property type="entry name" value="PROTEIN_KINASE_DOM"/>
    <property type="match status" value="1"/>
</dbReference>
<feature type="domain" description="Protein kinase" evidence="6">
    <location>
        <begin position="428"/>
        <end position="683"/>
    </location>
</feature>
<keyword evidence="1 3" id="KW-0547">Nucleotide-binding</keyword>
<feature type="region of interest" description="Disordered" evidence="5">
    <location>
        <begin position="221"/>
        <end position="301"/>
    </location>
</feature>
<feature type="compositionally biased region" description="Low complexity" evidence="5">
    <location>
        <begin position="1331"/>
        <end position="1348"/>
    </location>
</feature>
<dbReference type="SMART" id="SM00220">
    <property type="entry name" value="S_TKc"/>
    <property type="match status" value="1"/>
</dbReference>
<dbReference type="PROSITE" id="PS00108">
    <property type="entry name" value="PROTEIN_KINASE_ST"/>
    <property type="match status" value="1"/>
</dbReference>
<protein>
    <recommendedName>
        <fullName evidence="10">Non-specific serine/threonine protein kinase</fullName>
    </recommendedName>
</protein>
<dbReference type="EMBL" id="BQKY01000011">
    <property type="protein sequence ID" value="GJN92378.1"/>
    <property type="molecule type" value="Genomic_DNA"/>
</dbReference>
<feature type="compositionally biased region" description="Polar residues" evidence="5">
    <location>
        <begin position="1445"/>
        <end position="1454"/>
    </location>
</feature>
<evidence type="ECO:0000313" key="9">
    <source>
        <dbReference type="Proteomes" id="UP001342314"/>
    </source>
</evidence>
<feature type="region of interest" description="Disordered" evidence="5">
    <location>
        <begin position="1189"/>
        <end position="1229"/>
    </location>
</feature>
<dbReference type="Gene3D" id="1.10.510.10">
    <property type="entry name" value="Transferase(Phosphotransferase) domain 1"/>
    <property type="match status" value="1"/>
</dbReference>
<dbReference type="PANTHER" id="PTHR24346">
    <property type="entry name" value="MAP/MICROTUBULE AFFINITY-REGULATING KINASE"/>
    <property type="match status" value="1"/>
</dbReference>
<evidence type="ECO:0000256" key="1">
    <source>
        <dbReference type="ARBA" id="ARBA00022741"/>
    </source>
</evidence>
<dbReference type="GO" id="GO:0005524">
    <property type="term" value="F:ATP binding"/>
    <property type="evidence" value="ECO:0007669"/>
    <property type="project" value="UniProtKB-UniRule"/>
</dbReference>
<dbReference type="GO" id="GO:0035556">
    <property type="term" value="P:intracellular signal transduction"/>
    <property type="evidence" value="ECO:0007669"/>
    <property type="project" value="TreeGrafter"/>
</dbReference>
<dbReference type="Proteomes" id="UP001342314">
    <property type="component" value="Unassembled WGS sequence"/>
</dbReference>
<dbReference type="SUPFAM" id="SSF52113">
    <property type="entry name" value="BRCT domain"/>
    <property type="match status" value="1"/>
</dbReference>
<evidence type="ECO:0000259" key="6">
    <source>
        <dbReference type="PROSITE" id="PS50011"/>
    </source>
</evidence>
<evidence type="ECO:0008006" key="10">
    <source>
        <dbReference type="Google" id="ProtNLM"/>
    </source>
</evidence>
<feature type="region of interest" description="Disordered" evidence="5">
    <location>
        <begin position="313"/>
        <end position="351"/>
    </location>
</feature>
<proteinExistence type="predicted"/>
<gene>
    <name evidence="8" type="ORF">Rhopal_005408-T1</name>
</gene>
<organism evidence="8 9">
    <name type="scientific">Rhodotorula paludigena</name>
    <dbReference type="NCBI Taxonomy" id="86838"/>
    <lineage>
        <taxon>Eukaryota</taxon>
        <taxon>Fungi</taxon>
        <taxon>Dikarya</taxon>
        <taxon>Basidiomycota</taxon>
        <taxon>Pucciniomycotina</taxon>
        <taxon>Microbotryomycetes</taxon>
        <taxon>Sporidiobolales</taxon>
        <taxon>Sporidiobolaceae</taxon>
        <taxon>Rhodotorula</taxon>
    </lineage>
</organism>
<dbReference type="GO" id="GO:0005737">
    <property type="term" value="C:cytoplasm"/>
    <property type="evidence" value="ECO:0007669"/>
    <property type="project" value="TreeGrafter"/>
</dbReference>
<feature type="region of interest" description="Disordered" evidence="5">
    <location>
        <begin position="1427"/>
        <end position="1478"/>
    </location>
</feature>
<feature type="compositionally biased region" description="Low complexity" evidence="5">
    <location>
        <begin position="926"/>
        <end position="937"/>
    </location>
</feature>
<dbReference type="InterPro" id="IPR011009">
    <property type="entry name" value="Kinase-like_dom_sf"/>
</dbReference>
<feature type="region of interest" description="Disordered" evidence="5">
    <location>
        <begin position="1027"/>
        <end position="1072"/>
    </location>
</feature>
<feature type="coiled-coil region" evidence="4">
    <location>
        <begin position="1399"/>
        <end position="1426"/>
    </location>
</feature>
<evidence type="ECO:0000313" key="8">
    <source>
        <dbReference type="EMBL" id="GJN92378.1"/>
    </source>
</evidence>
<feature type="compositionally biased region" description="Basic and acidic residues" evidence="5">
    <location>
        <begin position="325"/>
        <end position="351"/>
    </location>
</feature>
<dbReference type="Gene3D" id="3.40.50.10190">
    <property type="entry name" value="BRCT domain"/>
    <property type="match status" value="1"/>
</dbReference>
<sequence length="1478" mass="160372">MDAFLKSTKPSMAARPAKGKARPYSSLETAPRPSTSSAANLIQGGLRDANRAIVNTLGKEDNPITHSTASSRSLIVTSCASGHQSGGGSGRRWALHRNAKLSIQAADAETQVLKGVVAYMSGYMGDDITNTQLKALVEMQGGRIVTVGSARCTHVFITKNLSGSKAQKALESNRKNGSKLVTPQWAIECAKRGRRVSEAQFAAPVFNERQESAYNIFSATRDSASPANATTPSSVSPKRPLATDARPRSPRTRSHSGTASAAEGFLLPALPIASTSRTPPRLSSRSAPPPPHQQSTNATSSATSLLLAQLEHAAANRSPGKSPPRRPDARDAEGKRRAHVSRWETAGEVHPPRKEEVVAGLATQNFDLVASSRRRSATEADWFRFPAPTRKDALRHYPLQDNAERLAQRRDRPKNGLTRRDFKMLGEWRIGESLGRGTSGHVRLGRNIKTGDFAAIKKVQRVPSDHRFAKCIHREISLMKLVAPHPHVVHLYDVFETPSHLYLVTEYCAEGELFEYLQKHSLSDYETHKLFSQLVSALIHLARFRISHRDVKFENLLLYRDSVAELSIKLSDMGLASFQPEDRLLESSCGSPHYAAPEVLGGIPYEGSLADVWSSGVVLYTMFTRTLPFDDEHMGTLFQRIRMCDYNMPDSITGDARELIERCLVVDTRMRISLVGIAGHPYLRTRPFSHGPLTTAAIYPPAPPRAPAPTAVEALDLGVLHNLAILLRLDSAQEAEERVRRGERHALRFYTILLGFRQARSSSKSPVRPRSFFDDASSYTLSAQSVDTSMSRTRSLSAPSLAHFPMPPDEEPVFVETGIAERKRIVSLRPSKVQLRMSVAAETASVARSSESAASTTASGSYESVNRDYVFPPPLETLPESSDGPHAMATSAPPNIESFAVRPLPLTPLNGEFRTSSLVPLDRTTTKTSSNSGGSRSLPNTPAVGPIDPVFMRAARPPANSALPAADGNHAVRPRLSMHQRLRSLFNGQLQKRLSVASVPEEQVEKANRRSSSRLGIVLVEAAFASPPSTPTVQQHPVPRPSVARQTSEPSRASVASHRPPSLAPSTRSSVLRRSTAYHSFARALKGEPPLSPILSSDLNDFGDMLVMGASESGMTALRERQAAEAAAADAKQSLEAALPGMHIYHDPEPPTPRASVLNPSMPPSPFLSPLAENVNAASGRHRLLSKASSSILTTLGKPSRRQPLSPRSPQTPVPTVTVECDPSDPDNPIALVDKLQQYPFRSASAASSRGNWRRSSLSIRVPGNSHSTLSHSAPGTSRAPCSPRIGGYSDSLAPPPSSLSAASSSHDPPPRRHSFESRSPRSARTTALDSRGGSSVRSSRSGGSSSSLVVHLQRQQRDLELDLKRVALENRLLRSALEDRDDEIVVLRRRAGRLEECVREGEGLVGELSREREELEERCRRLSWAGSASTAGESSMGPGGRTPSLYSVRSSAGGTDWLGGRHARGRFDDEAAEGPYA</sequence>
<comment type="caution">
    <text evidence="8">The sequence shown here is derived from an EMBL/GenBank/DDBJ whole genome shotgun (WGS) entry which is preliminary data.</text>
</comment>
<dbReference type="InterPro" id="IPR017441">
    <property type="entry name" value="Protein_kinase_ATP_BS"/>
</dbReference>
<dbReference type="FunFam" id="1.10.510.10:FF:000571">
    <property type="entry name" value="Maternal embryonic leucine zipper kinase"/>
    <property type="match status" value="1"/>
</dbReference>
<keyword evidence="9" id="KW-1185">Reference proteome</keyword>
<dbReference type="GO" id="GO:0004674">
    <property type="term" value="F:protein serine/threonine kinase activity"/>
    <property type="evidence" value="ECO:0007669"/>
    <property type="project" value="TreeGrafter"/>
</dbReference>
<feature type="compositionally biased region" description="Low complexity" evidence="5">
    <location>
        <begin position="223"/>
        <end position="237"/>
    </location>
</feature>
<dbReference type="InterPro" id="IPR008271">
    <property type="entry name" value="Ser/Thr_kinase_AS"/>
</dbReference>
<feature type="compositionally biased region" description="Low complexity" evidence="5">
    <location>
        <begin position="273"/>
        <end position="286"/>
    </location>
</feature>
<feature type="domain" description="BRCT" evidence="7">
    <location>
        <begin position="108"/>
        <end position="203"/>
    </location>
</feature>
<name>A0AAV5GUW2_9BASI</name>
<dbReference type="InterPro" id="IPR001357">
    <property type="entry name" value="BRCT_dom"/>
</dbReference>
<feature type="compositionally biased region" description="Polar residues" evidence="5">
    <location>
        <begin position="1245"/>
        <end position="1276"/>
    </location>
</feature>
<feature type="region of interest" description="Disordered" evidence="5">
    <location>
        <begin position="844"/>
        <end position="893"/>
    </location>
</feature>
<feature type="compositionally biased region" description="Polar residues" evidence="5">
    <location>
        <begin position="26"/>
        <end position="39"/>
    </location>
</feature>
<evidence type="ECO:0000256" key="5">
    <source>
        <dbReference type="SAM" id="MobiDB-lite"/>
    </source>
</evidence>
<dbReference type="InterPro" id="IPR000719">
    <property type="entry name" value="Prot_kinase_dom"/>
</dbReference>
<evidence type="ECO:0000256" key="3">
    <source>
        <dbReference type="PROSITE-ProRule" id="PRU10141"/>
    </source>
</evidence>